<dbReference type="Proteomes" id="UP001159363">
    <property type="component" value="Chromosome 9"/>
</dbReference>
<comment type="caution">
    <text evidence="1">The sequence shown here is derived from an EMBL/GenBank/DDBJ whole genome shotgun (WGS) entry which is preliminary data.</text>
</comment>
<evidence type="ECO:0000313" key="1">
    <source>
        <dbReference type="EMBL" id="KAJ8874332.1"/>
    </source>
</evidence>
<proteinExistence type="predicted"/>
<accession>A0ABQ9GQM4</accession>
<gene>
    <name evidence="1" type="ORF">PR048_025178</name>
</gene>
<evidence type="ECO:0000313" key="2">
    <source>
        <dbReference type="Proteomes" id="UP001159363"/>
    </source>
</evidence>
<keyword evidence="2" id="KW-1185">Reference proteome</keyword>
<dbReference type="EMBL" id="JARBHB010000010">
    <property type="protein sequence ID" value="KAJ8874332.1"/>
    <property type="molecule type" value="Genomic_DNA"/>
</dbReference>
<reference evidence="1 2" key="1">
    <citation type="submission" date="2023-02" db="EMBL/GenBank/DDBJ databases">
        <title>LHISI_Scaffold_Assembly.</title>
        <authorList>
            <person name="Stuart O.P."/>
            <person name="Cleave R."/>
            <person name="Magrath M.J.L."/>
            <person name="Mikheyev A.S."/>
        </authorList>
    </citation>
    <scope>NUCLEOTIDE SEQUENCE [LARGE SCALE GENOMIC DNA]</scope>
    <source>
        <strain evidence="1">Daus_M_001</strain>
        <tissue evidence="1">Leg muscle</tissue>
    </source>
</reference>
<organism evidence="1 2">
    <name type="scientific">Dryococelus australis</name>
    <dbReference type="NCBI Taxonomy" id="614101"/>
    <lineage>
        <taxon>Eukaryota</taxon>
        <taxon>Metazoa</taxon>
        <taxon>Ecdysozoa</taxon>
        <taxon>Arthropoda</taxon>
        <taxon>Hexapoda</taxon>
        <taxon>Insecta</taxon>
        <taxon>Pterygota</taxon>
        <taxon>Neoptera</taxon>
        <taxon>Polyneoptera</taxon>
        <taxon>Phasmatodea</taxon>
        <taxon>Verophasmatodea</taxon>
        <taxon>Anareolatae</taxon>
        <taxon>Phasmatidae</taxon>
        <taxon>Eurycanthinae</taxon>
        <taxon>Dryococelus</taxon>
    </lineage>
</organism>
<protein>
    <submittedName>
        <fullName evidence="1">Uncharacterized protein</fullName>
    </submittedName>
</protein>
<name>A0ABQ9GQM4_9NEOP</name>
<sequence>MEKIKSQIVDDVKHDINEARPSKPFHIFNMTCIFLDFDAAGQEDIDKTHLGTKTAAWLLIDKANPGVVKVKSSFSEMETWEEYYVLKPEVNTEVIQSTTFYSLPAEIQLPKGKITDILNFLPHIKEETNLFS</sequence>